<reference evidence="1" key="1">
    <citation type="submission" date="2019-03" db="EMBL/GenBank/DDBJ databases">
        <authorList>
            <person name="Warren W.C."/>
            <person name="Johnson G.S."/>
        </authorList>
    </citation>
    <scope>NUCLEOTIDE SEQUENCE [LARGE SCALE GENOMIC DNA]</scope>
    <source>
        <strain evidence="1">Basenji</strain>
    </source>
</reference>
<accession>A0A8C0NUN8</accession>
<protein>
    <submittedName>
        <fullName evidence="1">Uncharacterized protein</fullName>
    </submittedName>
</protein>
<proteinExistence type="predicted"/>
<reference evidence="1" key="2">
    <citation type="submission" date="2025-08" db="UniProtKB">
        <authorList>
            <consortium name="Ensembl"/>
        </authorList>
    </citation>
    <scope>IDENTIFICATION</scope>
</reference>
<dbReference type="Ensembl" id="ENSCAFT00030033298.1">
    <property type="protein sequence ID" value="ENSCAFP00030029053.1"/>
    <property type="gene ID" value="ENSCAFG00030018061.1"/>
</dbReference>
<sequence length="172" mass="17649">MVSGADCAAELPGEQSQPVPTWLLEDCQVGLPARELCVGEHHDTVLGGFVEAKHSLLGHAGTLTDGVHPCDHLILAQAVAGLVLSRAPRVKQQRAPLPLGAASIWAGRALLARLSKGSRLRALALATHTAPTVAADLAILGQARADVCGAVTVVPNVTRVALAFSTVTLAVA</sequence>
<dbReference type="Proteomes" id="UP000694429">
    <property type="component" value="Chromosome 33"/>
</dbReference>
<name>A0A8C0NUN8_CANLF</name>
<evidence type="ECO:0000313" key="2">
    <source>
        <dbReference type="Proteomes" id="UP000694429"/>
    </source>
</evidence>
<organism evidence="1 2">
    <name type="scientific">Canis lupus familiaris</name>
    <name type="common">Dog</name>
    <name type="synonym">Canis familiaris</name>
    <dbReference type="NCBI Taxonomy" id="9615"/>
    <lineage>
        <taxon>Eukaryota</taxon>
        <taxon>Metazoa</taxon>
        <taxon>Chordata</taxon>
        <taxon>Craniata</taxon>
        <taxon>Vertebrata</taxon>
        <taxon>Euteleostomi</taxon>
        <taxon>Mammalia</taxon>
        <taxon>Eutheria</taxon>
        <taxon>Laurasiatheria</taxon>
        <taxon>Carnivora</taxon>
        <taxon>Caniformia</taxon>
        <taxon>Canidae</taxon>
        <taxon>Canis</taxon>
    </lineage>
</organism>
<evidence type="ECO:0000313" key="1">
    <source>
        <dbReference type="Ensembl" id="ENSCAFP00030029053.1"/>
    </source>
</evidence>
<dbReference type="AlphaFoldDB" id="A0A8C0NUN8"/>